<dbReference type="EMBL" id="CACVAT010000529">
    <property type="protein sequence ID" value="CAA6829499.1"/>
    <property type="molecule type" value="Genomic_DNA"/>
</dbReference>
<dbReference type="NCBIfam" id="TIGR01308">
    <property type="entry name" value="rpmD_bact"/>
    <property type="match status" value="1"/>
</dbReference>
<evidence type="ECO:0000256" key="5">
    <source>
        <dbReference type="HAMAP-Rule" id="MF_01371"/>
    </source>
</evidence>
<evidence type="ECO:0000259" key="6">
    <source>
        <dbReference type="Pfam" id="PF00327"/>
    </source>
</evidence>
<gene>
    <name evidence="5" type="primary">rpmD</name>
    <name evidence="8" type="ORF">HELGO_WM22592</name>
    <name evidence="7" type="ORF">HELGO_WM23471</name>
</gene>
<feature type="domain" description="Large ribosomal subunit protein uL30-like ferredoxin-like fold" evidence="6">
    <location>
        <begin position="8"/>
        <end position="56"/>
    </location>
</feature>
<keyword evidence="3 5" id="KW-0689">Ribosomal protein</keyword>
<dbReference type="AlphaFoldDB" id="A0A6S6UCB8"/>
<proteinExistence type="inferred from homology"/>
<dbReference type="Pfam" id="PF00327">
    <property type="entry name" value="Ribosomal_L30"/>
    <property type="match status" value="1"/>
</dbReference>
<comment type="subunit">
    <text evidence="2 5">Part of the 50S ribosomal subunit.</text>
</comment>
<dbReference type="InterPro" id="IPR005996">
    <property type="entry name" value="Ribosomal_uL30_bac-type"/>
</dbReference>
<dbReference type="InterPro" id="IPR016082">
    <property type="entry name" value="Ribosomal_uL30_ferredoxin-like"/>
</dbReference>
<dbReference type="Gene3D" id="3.30.1390.20">
    <property type="entry name" value="Ribosomal protein L30, ferredoxin-like fold domain"/>
    <property type="match status" value="1"/>
</dbReference>
<dbReference type="EMBL" id="CACVAV010000358">
    <property type="protein sequence ID" value="CAA6823199.1"/>
    <property type="molecule type" value="Genomic_DNA"/>
</dbReference>
<protein>
    <recommendedName>
        <fullName evidence="5">Large ribosomal subunit protein uL30</fullName>
    </recommendedName>
</protein>
<reference evidence="8" key="1">
    <citation type="submission" date="2020-01" db="EMBL/GenBank/DDBJ databases">
        <authorList>
            <person name="Meier V. D."/>
            <person name="Meier V D."/>
        </authorList>
    </citation>
    <scope>NUCLEOTIDE SEQUENCE</scope>
    <source>
        <strain evidence="7">HLG_WM_MAG_08</strain>
        <strain evidence="8">HLG_WM_MAG_09</strain>
    </source>
</reference>
<evidence type="ECO:0000256" key="3">
    <source>
        <dbReference type="ARBA" id="ARBA00022980"/>
    </source>
</evidence>
<organism evidence="8">
    <name type="scientific">uncultured Thiotrichaceae bacterium</name>
    <dbReference type="NCBI Taxonomy" id="298394"/>
    <lineage>
        <taxon>Bacteria</taxon>
        <taxon>Pseudomonadati</taxon>
        <taxon>Pseudomonadota</taxon>
        <taxon>Gammaproteobacteria</taxon>
        <taxon>Thiotrichales</taxon>
        <taxon>Thiotrichaceae</taxon>
        <taxon>environmental samples</taxon>
    </lineage>
</organism>
<comment type="similarity">
    <text evidence="1 5">Belongs to the universal ribosomal protein uL30 family.</text>
</comment>
<name>A0A6S6UCB8_9GAMM</name>
<dbReference type="HAMAP" id="MF_01371_B">
    <property type="entry name" value="Ribosomal_uL30_B"/>
    <property type="match status" value="1"/>
</dbReference>
<accession>A0A6S6UCB8</accession>
<keyword evidence="4 5" id="KW-0687">Ribonucleoprotein</keyword>
<dbReference type="PIRSF" id="PIRSF002211">
    <property type="entry name" value="Ribosomal_L30_bac-type"/>
    <property type="match status" value="1"/>
</dbReference>
<dbReference type="FunFam" id="3.30.1390.20:FF:000001">
    <property type="entry name" value="50S ribosomal protein L30"/>
    <property type="match status" value="1"/>
</dbReference>
<dbReference type="CDD" id="cd01658">
    <property type="entry name" value="Ribosomal_L30"/>
    <property type="match status" value="1"/>
</dbReference>
<dbReference type="GO" id="GO:0003735">
    <property type="term" value="F:structural constituent of ribosome"/>
    <property type="evidence" value="ECO:0007669"/>
    <property type="project" value="InterPro"/>
</dbReference>
<dbReference type="GO" id="GO:0015934">
    <property type="term" value="C:large ribosomal subunit"/>
    <property type="evidence" value="ECO:0007669"/>
    <property type="project" value="InterPro"/>
</dbReference>
<dbReference type="InterPro" id="IPR036919">
    <property type="entry name" value="Ribo_uL30_ferredoxin-like_sf"/>
</dbReference>
<evidence type="ECO:0000256" key="4">
    <source>
        <dbReference type="ARBA" id="ARBA00023274"/>
    </source>
</evidence>
<dbReference type="SUPFAM" id="SSF55129">
    <property type="entry name" value="Ribosomal protein L30p/L7e"/>
    <property type="match status" value="1"/>
</dbReference>
<evidence type="ECO:0000313" key="7">
    <source>
        <dbReference type="EMBL" id="CAA6823199.1"/>
    </source>
</evidence>
<evidence type="ECO:0000256" key="2">
    <source>
        <dbReference type="ARBA" id="ARBA00011838"/>
    </source>
</evidence>
<evidence type="ECO:0000313" key="8">
    <source>
        <dbReference type="EMBL" id="CAA6829499.1"/>
    </source>
</evidence>
<evidence type="ECO:0000256" key="1">
    <source>
        <dbReference type="ARBA" id="ARBA00007594"/>
    </source>
</evidence>
<sequence>MSDAKQVKLTLVRSLNGRLQSHKACAAGLGIRKMHNSVTVIDTPENRGMINKISYMLKVEEA</sequence>
<dbReference type="GO" id="GO:0006412">
    <property type="term" value="P:translation"/>
    <property type="evidence" value="ECO:0007669"/>
    <property type="project" value="UniProtKB-UniRule"/>
</dbReference>